<feature type="signal peptide" evidence="1">
    <location>
        <begin position="1"/>
        <end position="33"/>
    </location>
</feature>
<evidence type="ECO:0000256" key="1">
    <source>
        <dbReference type="SAM" id="SignalP"/>
    </source>
</evidence>
<organism evidence="3 4">
    <name type="scientific">Hyphomonas johnsonii MHS-2</name>
    <dbReference type="NCBI Taxonomy" id="1280950"/>
    <lineage>
        <taxon>Bacteria</taxon>
        <taxon>Pseudomonadati</taxon>
        <taxon>Pseudomonadota</taxon>
        <taxon>Alphaproteobacteria</taxon>
        <taxon>Hyphomonadales</taxon>
        <taxon>Hyphomonadaceae</taxon>
        <taxon>Hyphomonas</taxon>
    </lineage>
</organism>
<reference evidence="3 4" key="1">
    <citation type="journal article" date="2014" name="Antonie Van Leeuwenhoek">
        <title>Hyphomonas beringensis sp. nov. and Hyphomonas chukchiensis sp. nov., isolated from surface seawater of the Bering Sea and Chukchi Sea.</title>
        <authorList>
            <person name="Li C."/>
            <person name="Lai Q."/>
            <person name="Li G."/>
            <person name="Dong C."/>
            <person name="Wang J."/>
            <person name="Liao Y."/>
            <person name="Shao Z."/>
        </authorList>
    </citation>
    <scope>NUCLEOTIDE SEQUENCE [LARGE SCALE GENOMIC DNA]</scope>
    <source>
        <strain evidence="3 4">MHS-2</strain>
    </source>
</reference>
<dbReference type="PROSITE" id="PS50911">
    <property type="entry name" value="CHAP"/>
    <property type="match status" value="1"/>
</dbReference>
<keyword evidence="1" id="KW-0732">Signal</keyword>
<keyword evidence="4" id="KW-1185">Reference proteome</keyword>
<comment type="caution">
    <text evidence="3">The sequence shown here is derived from an EMBL/GenBank/DDBJ whole genome shotgun (WGS) entry which is preliminary data.</text>
</comment>
<dbReference type="EMBL" id="ARYK01000007">
    <property type="protein sequence ID" value="KCZ90026.1"/>
    <property type="molecule type" value="Genomic_DNA"/>
</dbReference>
<evidence type="ECO:0000259" key="2">
    <source>
        <dbReference type="PROSITE" id="PS50911"/>
    </source>
</evidence>
<dbReference type="SUPFAM" id="SSF54001">
    <property type="entry name" value="Cysteine proteinases"/>
    <property type="match status" value="1"/>
</dbReference>
<dbReference type="PATRIC" id="fig|1280950.3.peg.2772"/>
<dbReference type="InterPro" id="IPR038765">
    <property type="entry name" value="Papain-like_cys_pep_sf"/>
</dbReference>
<dbReference type="OrthoDB" id="2409959at2"/>
<feature type="domain" description="Peptidase C51" evidence="2">
    <location>
        <begin position="275"/>
        <end position="422"/>
    </location>
</feature>
<name>A0A059FHN8_9PROT</name>
<evidence type="ECO:0000313" key="3">
    <source>
        <dbReference type="EMBL" id="KCZ90026.1"/>
    </source>
</evidence>
<dbReference type="Gene3D" id="3.90.1720.10">
    <property type="entry name" value="endopeptidase domain like (from Nostoc punctiforme)"/>
    <property type="match status" value="1"/>
</dbReference>
<dbReference type="InterPro" id="IPR007921">
    <property type="entry name" value="CHAP_dom"/>
</dbReference>
<proteinExistence type="predicted"/>
<dbReference type="Proteomes" id="UP000025171">
    <property type="component" value="Unassembled WGS sequence"/>
</dbReference>
<dbReference type="Pfam" id="PF05257">
    <property type="entry name" value="CHAP"/>
    <property type="match status" value="1"/>
</dbReference>
<gene>
    <name evidence="3" type="ORF">HJO_13791</name>
</gene>
<protein>
    <submittedName>
        <fullName evidence="3">CHAP domain-containing protein</fullName>
    </submittedName>
</protein>
<sequence length="447" mass="48133">MASTNPCACLVPAFKRIALFSLIALFSASAAGAQTDTTSGPPEIDQAKRVKEICAASVQQTSTPTGSALAGSLEGLTNYYRRSALSCQLPEQSFVLTVPEQIRIVGDNSTPEHKRRLICRLADMLPAHISAGESRKLLGEMDGYNRVEAISCISKKITEGLSVSEVVEILGPIMPENDQKWSLQSYSPRDHISALCKLSALMTHDIDAQSASDVLGLARNYDRFRALGCFVDKLQDGLGWADVDLLVGASVSSKGLIMDRLGSKAPDGLNKDRLSRFQADFVSRQFLVDPDPPAWLKGQCVGWAKLAFAEVSRVPLNIPVGTARNIPAKAASAGLTIETDPKKARVGALIVWDNGGAGHVGIVTNIRRNSTTADVERIVVAESNWGIATEAGSKRWGIDLETAKRELVTDSYGQFSTSSFYTNSLDRPAPSTKTPLSYKFAGYVLPE</sequence>
<evidence type="ECO:0000313" key="4">
    <source>
        <dbReference type="Proteomes" id="UP000025171"/>
    </source>
</evidence>
<accession>A0A059FHN8</accession>
<dbReference type="RefSeq" id="WP_162173835.1">
    <property type="nucleotide sequence ID" value="NZ_ARYK01000007.1"/>
</dbReference>
<dbReference type="AlphaFoldDB" id="A0A059FHN8"/>
<feature type="chain" id="PRO_5001578097" evidence="1">
    <location>
        <begin position="34"/>
        <end position="447"/>
    </location>
</feature>